<dbReference type="AlphaFoldDB" id="A0A9X3CQY5"/>
<accession>A0A9X3CQY5</accession>
<organism evidence="1 2">
    <name type="scientific">Vibrio qingdaonensis</name>
    <dbReference type="NCBI Taxonomy" id="2829491"/>
    <lineage>
        <taxon>Bacteria</taxon>
        <taxon>Pseudomonadati</taxon>
        <taxon>Pseudomonadota</taxon>
        <taxon>Gammaproteobacteria</taxon>
        <taxon>Vibrionales</taxon>
        <taxon>Vibrionaceae</taxon>
        <taxon>Vibrio</taxon>
    </lineage>
</organism>
<comment type="caution">
    <text evidence="1">The sequence shown here is derived from an EMBL/GenBank/DDBJ whole genome shotgun (WGS) entry which is preliminary data.</text>
</comment>
<name>A0A9X3CQY5_9VIBR</name>
<reference evidence="1" key="1">
    <citation type="submission" date="2022-02" db="EMBL/GenBank/DDBJ databases">
        <title>Vibrio sp. nov, a new bacterium isolated from seawater.</title>
        <authorList>
            <person name="Yuan Y."/>
        </authorList>
    </citation>
    <scope>NUCLEOTIDE SEQUENCE</scope>
    <source>
        <strain evidence="1">ZSDZ65</strain>
    </source>
</reference>
<gene>
    <name evidence="1" type="ORF">MD535_15975</name>
</gene>
<dbReference type="RefSeq" id="WP_265676029.1">
    <property type="nucleotide sequence ID" value="NZ_JAKRRY010000022.1"/>
</dbReference>
<protein>
    <submittedName>
        <fullName evidence="1">Uncharacterized protein</fullName>
    </submittedName>
</protein>
<proteinExistence type="predicted"/>
<keyword evidence="2" id="KW-1185">Reference proteome</keyword>
<dbReference type="EMBL" id="JAKRRY010000022">
    <property type="protein sequence ID" value="MCW8347499.1"/>
    <property type="molecule type" value="Genomic_DNA"/>
</dbReference>
<evidence type="ECO:0000313" key="2">
    <source>
        <dbReference type="Proteomes" id="UP001155587"/>
    </source>
</evidence>
<dbReference type="Proteomes" id="UP001155587">
    <property type="component" value="Unassembled WGS sequence"/>
</dbReference>
<sequence>MLKVIAVVSVLTGLVVGAKYNKEVNDVLDIERYEYVVDKVLESHLVFEELSEDLTQLFEP</sequence>
<evidence type="ECO:0000313" key="1">
    <source>
        <dbReference type="EMBL" id="MCW8347499.1"/>
    </source>
</evidence>